<reference evidence="1 2" key="1">
    <citation type="journal article" date="2019" name="Nat. Ecol. Evol.">
        <title>Megaphylogeny resolves global patterns of mushroom evolution.</title>
        <authorList>
            <person name="Varga T."/>
            <person name="Krizsan K."/>
            <person name="Foldi C."/>
            <person name="Dima B."/>
            <person name="Sanchez-Garcia M."/>
            <person name="Sanchez-Ramirez S."/>
            <person name="Szollosi G.J."/>
            <person name="Szarkandi J.G."/>
            <person name="Papp V."/>
            <person name="Albert L."/>
            <person name="Andreopoulos W."/>
            <person name="Angelini C."/>
            <person name="Antonin V."/>
            <person name="Barry K.W."/>
            <person name="Bougher N.L."/>
            <person name="Buchanan P."/>
            <person name="Buyck B."/>
            <person name="Bense V."/>
            <person name="Catcheside P."/>
            <person name="Chovatia M."/>
            <person name="Cooper J."/>
            <person name="Damon W."/>
            <person name="Desjardin D."/>
            <person name="Finy P."/>
            <person name="Geml J."/>
            <person name="Haridas S."/>
            <person name="Hughes K."/>
            <person name="Justo A."/>
            <person name="Karasinski D."/>
            <person name="Kautmanova I."/>
            <person name="Kiss B."/>
            <person name="Kocsube S."/>
            <person name="Kotiranta H."/>
            <person name="LaButti K.M."/>
            <person name="Lechner B.E."/>
            <person name="Liimatainen K."/>
            <person name="Lipzen A."/>
            <person name="Lukacs Z."/>
            <person name="Mihaltcheva S."/>
            <person name="Morgado L.N."/>
            <person name="Niskanen T."/>
            <person name="Noordeloos M.E."/>
            <person name="Ohm R.A."/>
            <person name="Ortiz-Santana B."/>
            <person name="Ovrebo C."/>
            <person name="Racz N."/>
            <person name="Riley R."/>
            <person name="Savchenko A."/>
            <person name="Shiryaev A."/>
            <person name="Soop K."/>
            <person name="Spirin V."/>
            <person name="Szebenyi C."/>
            <person name="Tomsovsky M."/>
            <person name="Tulloss R.E."/>
            <person name="Uehling J."/>
            <person name="Grigoriev I.V."/>
            <person name="Vagvolgyi C."/>
            <person name="Papp T."/>
            <person name="Martin F.M."/>
            <person name="Miettinen O."/>
            <person name="Hibbett D.S."/>
            <person name="Nagy L.G."/>
        </authorList>
    </citation>
    <scope>NUCLEOTIDE SEQUENCE [LARGE SCALE GENOMIC DNA]</scope>
    <source>
        <strain evidence="1 2">NL-1719</strain>
    </source>
</reference>
<dbReference type="Proteomes" id="UP000308600">
    <property type="component" value="Unassembled WGS sequence"/>
</dbReference>
<dbReference type="EMBL" id="ML208554">
    <property type="protein sequence ID" value="TFK62866.1"/>
    <property type="molecule type" value="Genomic_DNA"/>
</dbReference>
<evidence type="ECO:0000313" key="2">
    <source>
        <dbReference type="Proteomes" id="UP000308600"/>
    </source>
</evidence>
<organism evidence="1 2">
    <name type="scientific">Pluteus cervinus</name>
    <dbReference type="NCBI Taxonomy" id="181527"/>
    <lineage>
        <taxon>Eukaryota</taxon>
        <taxon>Fungi</taxon>
        <taxon>Dikarya</taxon>
        <taxon>Basidiomycota</taxon>
        <taxon>Agaricomycotina</taxon>
        <taxon>Agaricomycetes</taxon>
        <taxon>Agaricomycetidae</taxon>
        <taxon>Agaricales</taxon>
        <taxon>Pluteineae</taxon>
        <taxon>Pluteaceae</taxon>
        <taxon>Pluteus</taxon>
    </lineage>
</organism>
<keyword evidence="2" id="KW-1185">Reference proteome</keyword>
<accession>A0ACD3ABA0</accession>
<gene>
    <name evidence="1" type="ORF">BDN72DRAFT_882414</name>
</gene>
<sequence length="486" mass="55040">MSTPNPPIHEKIPQELMSEIFCDVYGSEEYKYRPIPITLGLVCKAWRNITLATAALWTSIKVTKPCPERVETASTWLRRSKAHSCEVKIWPGGLPSDSPTSLLDILLPIISRLHTLHLRASPTMLTNFIETQPLQMPRLQELTIRHPSWGVRSTSIPFTPPPDAFAQCTSLRRLDIWYGHSMGLLRDPVTIFPWALLTTLELHDPIDMPADNALQIFCLAINLVNCRLTIPGWMQPPAISLVPCQHRFLASFRVTFCGGAISPFFIPIEKLPALTMIDVDWMGCAGDVARMIWDLHCAQPFKHLRNFHLSNMPMDCGHILEVIRATPTIDHLYLNNCYILDDDFLSSFIVSRHRPLLLPHLLSFYIAERSLTDLKDETIVKFVKSRWAGGVQGRIKRRGAWMAQIVFVLIDDKRTVTETVLEELRVIKEGGLRLTVPGLEDKSSEEEDEGDDDEDEEEGEEGEEDQDNDKQGEGEDQNGDNAEEEG</sequence>
<protein>
    <submittedName>
        <fullName evidence="1">Uncharacterized protein</fullName>
    </submittedName>
</protein>
<proteinExistence type="predicted"/>
<name>A0ACD3ABA0_9AGAR</name>
<evidence type="ECO:0000313" key="1">
    <source>
        <dbReference type="EMBL" id="TFK62866.1"/>
    </source>
</evidence>